<organism evidence="2 3">
    <name type="scientific">Eolophus roseicapilla</name>
    <name type="common">Galah cockatoo</name>
    <name type="synonym">Cacatua roseicapilla</name>
    <dbReference type="NCBI Taxonomy" id="176039"/>
    <lineage>
        <taxon>Eukaryota</taxon>
        <taxon>Metazoa</taxon>
        <taxon>Chordata</taxon>
        <taxon>Craniata</taxon>
        <taxon>Vertebrata</taxon>
        <taxon>Euteleostomi</taxon>
        <taxon>Archelosauria</taxon>
        <taxon>Archosauria</taxon>
        <taxon>Dinosauria</taxon>
        <taxon>Saurischia</taxon>
        <taxon>Theropoda</taxon>
        <taxon>Coelurosauria</taxon>
        <taxon>Aves</taxon>
        <taxon>Neognathae</taxon>
        <taxon>Neoaves</taxon>
        <taxon>Telluraves</taxon>
        <taxon>Australaves</taxon>
        <taxon>Psittaciformes</taxon>
        <taxon>Cacatuidae</taxon>
        <taxon>Eolophus</taxon>
    </lineage>
</organism>
<comment type="caution">
    <text evidence="2">The sequence shown here is derived from an EMBL/GenBank/DDBJ whole genome shotgun (WGS) entry which is preliminary data.</text>
</comment>
<feature type="non-terminal residue" evidence="2">
    <location>
        <position position="283"/>
    </location>
</feature>
<evidence type="ECO:0000256" key="1">
    <source>
        <dbReference type="ARBA" id="ARBA00005486"/>
    </source>
</evidence>
<evidence type="ECO:0000313" key="2">
    <source>
        <dbReference type="EMBL" id="NXD67023.1"/>
    </source>
</evidence>
<keyword evidence="3" id="KW-1185">Reference proteome</keyword>
<evidence type="ECO:0000313" key="3">
    <source>
        <dbReference type="Proteomes" id="UP000637704"/>
    </source>
</evidence>
<dbReference type="GO" id="GO:0030893">
    <property type="term" value="C:meiotic cohesin complex"/>
    <property type="evidence" value="ECO:0007669"/>
    <property type="project" value="TreeGrafter"/>
</dbReference>
<dbReference type="GO" id="GO:0000785">
    <property type="term" value="C:chromatin"/>
    <property type="evidence" value="ECO:0007669"/>
    <property type="project" value="TreeGrafter"/>
</dbReference>
<protein>
    <submittedName>
        <fullName evidence="2">STAG3 protein</fullName>
    </submittedName>
</protein>
<feature type="non-terminal residue" evidence="2">
    <location>
        <position position="1"/>
    </location>
</feature>
<sequence length="283" mass="32630">QDQLQSLKTKVIAFYSQCHSCLSDMDTGVREQVHRDLEGWEEMEPAVMPSPSLCSQAFRVLSDLLLVLGPWLSGDGREELAPLVLRPDAELQSQLAAFLMDHVFYPTCSQEELLATEDSESRIEELHRRRVLLAGFCKLIIYGVLELSAASDVFKHYTKFYSDYGDIIKETLNLTRQIDRQEWARTLLLSLQQLMTELLHQEGHNFRMTETFPEIRDLARRFSLFFSLHQLQSRPLLLNIHREGILFAFQKIPSSEPGLPPLNLPFLEVLSEFSPWVLRPDKA</sequence>
<dbReference type="GO" id="GO:0005634">
    <property type="term" value="C:nucleus"/>
    <property type="evidence" value="ECO:0007669"/>
    <property type="project" value="TreeGrafter"/>
</dbReference>
<dbReference type="PANTHER" id="PTHR11199">
    <property type="entry name" value="STROMAL ANTIGEN"/>
    <property type="match status" value="1"/>
</dbReference>
<accession>A0A851XNL6</accession>
<proteinExistence type="inferred from homology"/>
<dbReference type="GO" id="GO:0003682">
    <property type="term" value="F:chromatin binding"/>
    <property type="evidence" value="ECO:0007669"/>
    <property type="project" value="TreeGrafter"/>
</dbReference>
<dbReference type="PANTHER" id="PTHR11199:SF8">
    <property type="entry name" value="COHESIN SUBUNIT SA-3"/>
    <property type="match status" value="1"/>
</dbReference>
<gene>
    <name evidence="2" type="primary">Stag3</name>
    <name evidence="2" type="ORF">EOLROS_R13795</name>
</gene>
<dbReference type="AlphaFoldDB" id="A0A851XNL6"/>
<dbReference type="InterPro" id="IPR039662">
    <property type="entry name" value="Cohesin_Scc3/SA"/>
</dbReference>
<dbReference type="EMBL" id="WBNI01000335">
    <property type="protein sequence ID" value="NXD67023.1"/>
    <property type="molecule type" value="Genomic_DNA"/>
</dbReference>
<dbReference type="GO" id="GO:0034089">
    <property type="term" value="P:establishment of meiotic sister chromatid cohesion"/>
    <property type="evidence" value="ECO:0007669"/>
    <property type="project" value="TreeGrafter"/>
</dbReference>
<reference evidence="2" key="1">
    <citation type="submission" date="2019-09" db="EMBL/GenBank/DDBJ databases">
        <title>Bird 10,000 Genomes (B10K) Project - Family phase.</title>
        <authorList>
            <person name="Zhang G."/>
        </authorList>
    </citation>
    <scope>NUCLEOTIDE SEQUENCE</scope>
    <source>
        <strain evidence="2">B10K-DU-025-06</strain>
        <tissue evidence="2">Mixed tissue sample</tissue>
    </source>
</reference>
<name>A0A851XNL6_EOLRO</name>
<dbReference type="Proteomes" id="UP000637704">
    <property type="component" value="Unassembled WGS sequence"/>
</dbReference>
<comment type="similarity">
    <text evidence="1">Belongs to the SCC3 family.</text>
</comment>